<dbReference type="InterPro" id="IPR011576">
    <property type="entry name" value="Pyridox_Oxase_N"/>
</dbReference>
<evidence type="ECO:0000259" key="1">
    <source>
        <dbReference type="Pfam" id="PF01243"/>
    </source>
</evidence>
<dbReference type="AlphaFoldDB" id="A0A839SE42"/>
<dbReference type="Proteomes" id="UP000539265">
    <property type="component" value="Unassembled WGS sequence"/>
</dbReference>
<dbReference type="SUPFAM" id="SSF50475">
    <property type="entry name" value="FMN-binding split barrel"/>
    <property type="match status" value="1"/>
</dbReference>
<reference evidence="2" key="1">
    <citation type="submission" date="2020-08" db="EMBL/GenBank/DDBJ databases">
        <title>Genomic Encyclopedia of Type Strains, Phase III (KMG-III): the genomes of soil and plant-associated and newly described type strains.</title>
        <authorList>
            <person name="Whitman W."/>
        </authorList>
    </citation>
    <scope>NUCLEOTIDE SEQUENCE [LARGE SCALE GENOMIC DNA]</scope>
    <source>
        <strain evidence="2">CECT 8628</strain>
    </source>
</reference>
<comment type="caution">
    <text evidence="2">The sequence shown here is derived from an EMBL/GenBank/DDBJ whole genome shotgun (WGS) entry which is preliminary data.</text>
</comment>
<evidence type="ECO:0000313" key="2">
    <source>
        <dbReference type="EMBL" id="MBB3056501.1"/>
    </source>
</evidence>
<dbReference type="InterPro" id="IPR012349">
    <property type="entry name" value="Split_barrel_FMN-bd"/>
</dbReference>
<protein>
    <recommendedName>
        <fullName evidence="1">Pyridoxamine 5'-phosphate oxidase N-terminal domain-containing protein</fullName>
    </recommendedName>
</protein>
<evidence type="ECO:0000313" key="3">
    <source>
        <dbReference type="Proteomes" id="UP000539265"/>
    </source>
</evidence>
<dbReference type="PANTHER" id="PTHR39336:SF1">
    <property type="entry name" value="PYRIDOXAMINE PHOSPHATE OXIDASE FAMILY PROTEIN (AFU_ORTHOLOGUE AFUA_6G11440)"/>
    <property type="match status" value="1"/>
</dbReference>
<keyword evidence="3" id="KW-1185">Reference proteome</keyword>
<dbReference type="EMBL" id="JACHWX010000008">
    <property type="protein sequence ID" value="MBB3056501.1"/>
    <property type="molecule type" value="Genomic_DNA"/>
</dbReference>
<organism evidence="2 3">
    <name type="scientific">Mucilaginibacter gotjawali</name>
    <dbReference type="NCBI Taxonomy" id="1550579"/>
    <lineage>
        <taxon>Bacteria</taxon>
        <taxon>Pseudomonadati</taxon>
        <taxon>Bacteroidota</taxon>
        <taxon>Sphingobacteriia</taxon>
        <taxon>Sphingobacteriales</taxon>
        <taxon>Sphingobacteriaceae</taxon>
        <taxon>Mucilaginibacter</taxon>
    </lineage>
</organism>
<dbReference type="Gene3D" id="2.30.110.10">
    <property type="entry name" value="Electron Transport, Fmn-binding Protein, Chain A"/>
    <property type="match status" value="1"/>
</dbReference>
<dbReference type="RefSeq" id="WP_232010785.1">
    <property type="nucleotide sequence ID" value="NZ_AP017313.1"/>
</dbReference>
<feature type="domain" description="Pyridoxamine 5'-phosphate oxidase N-terminal" evidence="1">
    <location>
        <begin position="14"/>
        <end position="137"/>
    </location>
</feature>
<proteinExistence type="predicted"/>
<gene>
    <name evidence="2" type="ORF">FHS11_002926</name>
</gene>
<name>A0A839SE42_9SPHI</name>
<dbReference type="Pfam" id="PF01243">
    <property type="entry name" value="PNPOx_N"/>
    <property type="match status" value="1"/>
</dbReference>
<accession>A0A839SE42</accession>
<dbReference type="PANTHER" id="PTHR39336">
    <property type="entry name" value="PYRIDOXAMINE PHOSPHATE OXIDASE FAMILY PROTEIN (AFU_ORTHOLOGUE AFUA_6G11440)"/>
    <property type="match status" value="1"/>
</dbReference>
<sequence>MISIKIMGKFYNEIPEQQKAFIEKQKMFFVASAPLSADGHVNLSPKGMDCFRVLSPNRVAYMDIIGSGNETSAHILENGRITFMFCAYDGPPMILRLYGKGYSVIPGDEEWEALAQNFNLVMSTRQIIVADIDMVQTSCGYVVPYYQYGGERDTMPKWVASKGAEALETYKAEKNMQSIDGLPTGLVKGS</sequence>